<dbReference type="Proteomes" id="UP000494174">
    <property type="component" value="Unassembled WGS sequence"/>
</dbReference>
<reference evidence="1 2" key="1">
    <citation type="submission" date="2019-09" db="EMBL/GenBank/DDBJ databases">
        <authorList>
            <person name="Depoorter E."/>
        </authorList>
    </citation>
    <scope>NUCLEOTIDE SEQUENCE [LARGE SCALE GENOMIC DNA]</scope>
    <source>
        <strain evidence="1">R-15945</strain>
    </source>
</reference>
<gene>
    <name evidence="1" type="ORF">BLA15945_00273</name>
</gene>
<dbReference type="AlphaFoldDB" id="A0A6P2H0D7"/>
<evidence type="ECO:0000313" key="1">
    <source>
        <dbReference type="EMBL" id="VWB09623.1"/>
    </source>
</evidence>
<dbReference type="RefSeq" id="WP_174967010.1">
    <property type="nucleotide sequence ID" value="NZ_CABVPU010000001.1"/>
</dbReference>
<accession>A0A6P2H0D7</accession>
<sequence length="107" mass="11176">MTDNLNGRVAASPEEIAHVDRLMSNLFGGLVKVHLTSGSNIVGLVSILDRAKVGYGILATVTLTTIEHDAVILNLLAIESVESAFVEYRSAFAAAGLLDLGGSNTAH</sequence>
<evidence type="ECO:0000313" key="2">
    <source>
        <dbReference type="Proteomes" id="UP000494174"/>
    </source>
</evidence>
<proteinExistence type="predicted"/>
<protein>
    <submittedName>
        <fullName evidence="1">Uncharacterized protein</fullName>
    </submittedName>
</protein>
<dbReference type="EMBL" id="CABVPU010000001">
    <property type="protein sequence ID" value="VWB09623.1"/>
    <property type="molecule type" value="Genomic_DNA"/>
</dbReference>
<organism evidence="1 2">
    <name type="scientific">Burkholderia lata (strain ATCC 17760 / DSM 23089 / LMG 22485 / NCIMB 9086 / R18194 / 383)</name>
    <dbReference type="NCBI Taxonomy" id="482957"/>
    <lineage>
        <taxon>Bacteria</taxon>
        <taxon>Pseudomonadati</taxon>
        <taxon>Pseudomonadota</taxon>
        <taxon>Betaproteobacteria</taxon>
        <taxon>Burkholderiales</taxon>
        <taxon>Burkholderiaceae</taxon>
        <taxon>Burkholderia</taxon>
        <taxon>Burkholderia cepacia complex</taxon>
    </lineage>
</organism>
<name>A0A6P2H0D7_BURL3</name>